<keyword evidence="9 10" id="KW-0472">Membrane</keyword>
<accession>A0A397TL73</accession>
<dbReference type="OrthoDB" id="2139606at2759"/>
<evidence type="ECO:0000256" key="2">
    <source>
        <dbReference type="ARBA" id="ARBA00008661"/>
    </source>
</evidence>
<evidence type="ECO:0000256" key="9">
    <source>
        <dbReference type="ARBA" id="ARBA00023136"/>
    </source>
</evidence>
<dbReference type="PANTHER" id="PTHR11214:SF351">
    <property type="entry name" value="BETA-1,3-GALACTOSYLTRANSFERASE PVG3"/>
    <property type="match status" value="1"/>
</dbReference>
<evidence type="ECO:0000313" key="11">
    <source>
        <dbReference type="EMBL" id="RIA99000.1"/>
    </source>
</evidence>
<reference evidence="11 12" key="1">
    <citation type="submission" date="2018-06" db="EMBL/GenBank/DDBJ databases">
        <title>Comparative genomics reveals the genomic features of Rhizophagus irregularis, R. cerebriforme, R. diaphanum and Gigaspora rosea, and their symbiotic lifestyle signature.</title>
        <authorList>
            <person name="Morin E."/>
            <person name="San Clemente H."/>
            <person name="Chen E.C.H."/>
            <person name="De La Providencia I."/>
            <person name="Hainaut M."/>
            <person name="Kuo A."/>
            <person name="Kohler A."/>
            <person name="Murat C."/>
            <person name="Tang N."/>
            <person name="Roy S."/>
            <person name="Loubradou J."/>
            <person name="Henrissat B."/>
            <person name="Grigoriev I.V."/>
            <person name="Corradi N."/>
            <person name="Roux C."/>
            <person name="Martin F.M."/>
        </authorList>
    </citation>
    <scope>NUCLEOTIDE SEQUENCE [LARGE SCALE GENOMIC DNA]</scope>
    <source>
        <strain evidence="11 12">DAOM 227022</strain>
    </source>
</reference>
<evidence type="ECO:0000256" key="8">
    <source>
        <dbReference type="ARBA" id="ARBA00023034"/>
    </source>
</evidence>
<dbReference type="Pfam" id="PF01762">
    <property type="entry name" value="Galactosyl_T"/>
    <property type="match status" value="1"/>
</dbReference>
<keyword evidence="5 10" id="KW-0812">Transmembrane</keyword>
<evidence type="ECO:0000256" key="4">
    <source>
        <dbReference type="ARBA" id="ARBA00022679"/>
    </source>
</evidence>
<keyword evidence="4 11" id="KW-0808">Transferase</keyword>
<evidence type="ECO:0000256" key="1">
    <source>
        <dbReference type="ARBA" id="ARBA00004323"/>
    </source>
</evidence>
<gene>
    <name evidence="11" type="ORF">C1645_557005</name>
</gene>
<dbReference type="GO" id="GO:0000139">
    <property type="term" value="C:Golgi membrane"/>
    <property type="evidence" value="ECO:0007669"/>
    <property type="project" value="UniProtKB-SubCell"/>
</dbReference>
<name>A0A397TL73_9GLOM</name>
<evidence type="ECO:0000256" key="7">
    <source>
        <dbReference type="ARBA" id="ARBA00022989"/>
    </source>
</evidence>
<dbReference type="EC" id="2.4.1.-" evidence="10"/>
<protein>
    <recommendedName>
        <fullName evidence="10">Hexosyltransferase</fullName>
        <ecNumber evidence="10">2.4.1.-</ecNumber>
    </recommendedName>
</protein>
<organism evidence="11 12">
    <name type="scientific">Glomus cerebriforme</name>
    <dbReference type="NCBI Taxonomy" id="658196"/>
    <lineage>
        <taxon>Eukaryota</taxon>
        <taxon>Fungi</taxon>
        <taxon>Fungi incertae sedis</taxon>
        <taxon>Mucoromycota</taxon>
        <taxon>Glomeromycotina</taxon>
        <taxon>Glomeromycetes</taxon>
        <taxon>Glomerales</taxon>
        <taxon>Glomeraceae</taxon>
        <taxon>Glomus</taxon>
    </lineage>
</organism>
<evidence type="ECO:0000256" key="5">
    <source>
        <dbReference type="ARBA" id="ARBA00022692"/>
    </source>
</evidence>
<evidence type="ECO:0000256" key="10">
    <source>
        <dbReference type="RuleBase" id="RU363063"/>
    </source>
</evidence>
<evidence type="ECO:0000256" key="6">
    <source>
        <dbReference type="ARBA" id="ARBA00022968"/>
    </source>
</evidence>
<dbReference type="GO" id="GO:0016758">
    <property type="term" value="F:hexosyltransferase activity"/>
    <property type="evidence" value="ECO:0007669"/>
    <property type="project" value="InterPro"/>
</dbReference>
<keyword evidence="12" id="KW-1185">Reference proteome</keyword>
<dbReference type="PANTHER" id="PTHR11214">
    <property type="entry name" value="BETA-1,3-N-ACETYLGLUCOSAMINYLTRANSFERASE"/>
    <property type="match status" value="1"/>
</dbReference>
<proteinExistence type="inferred from homology"/>
<keyword evidence="7 10" id="KW-1133">Transmembrane helix</keyword>
<dbReference type="Proteomes" id="UP000265703">
    <property type="component" value="Unassembled WGS sequence"/>
</dbReference>
<evidence type="ECO:0000256" key="3">
    <source>
        <dbReference type="ARBA" id="ARBA00022676"/>
    </source>
</evidence>
<dbReference type="Gene3D" id="3.90.550.50">
    <property type="match status" value="1"/>
</dbReference>
<comment type="similarity">
    <text evidence="2 10">Belongs to the glycosyltransferase 31 family.</text>
</comment>
<sequence length="357" mass="42069">MAHRPFILFSIIIICLLIIAFFYLEYNNNITTTQISPPVSSSRLNENSTTQLVSTTLIAAPEQTQKSTPRPKSNPKWIKHTYKGNKTYGPIPFQKKMECDSYHEGKGFTFKQLWNWSPVRIFIGIWTVADTFEIRNLLRTINLKQQLNLIDDKVDFRFIIGIPPQDEYTPKLKSQLNIENDTYGDLIMLDTIENMNKNKAYYYWKWVAGYSEKQYDYVIKTDDDAFIHFQNLALNLRPLPRKNLYYGFENPAHFVYGELEVLSIDHVHMIASSPFNQTEWDGHEDRYLGYWLMNHANSTRILISENCLIFNDPRIRKHFSWRPWASPDSIVIHRLKEIPAWESVINLYIPDLKIFIT</sequence>
<evidence type="ECO:0000313" key="12">
    <source>
        <dbReference type="Proteomes" id="UP000265703"/>
    </source>
</evidence>
<keyword evidence="6 10" id="KW-0735">Signal-anchor</keyword>
<comment type="caution">
    <text evidence="11">The sequence shown here is derived from an EMBL/GenBank/DDBJ whole genome shotgun (WGS) entry which is preliminary data.</text>
</comment>
<feature type="transmembrane region" description="Helical" evidence="10">
    <location>
        <begin position="6"/>
        <end position="24"/>
    </location>
</feature>
<dbReference type="EMBL" id="QKYT01000008">
    <property type="protein sequence ID" value="RIA99000.1"/>
    <property type="molecule type" value="Genomic_DNA"/>
</dbReference>
<keyword evidence="3 10" id="KW-0328">Glycosyltransferase</keyword>
<dbReference type="STRING" id="658196.A0A397TL73"/>
<dbReference type="InterPro" id="IPR002659">
    <property type="entry name" value="Glyco_trans_31"/>
</dbReference>
<comment type="subcellular location">
    <subcellularLocation>
        <location evidence="1 10">Golgi apparatus membrane</location>
        <topology evidence="1 10">Single-pass type II membrane protein</topology>
    </subcellularLocation>
</comment>
<dbReference type="AlphaFoldDB" id="A0A397TL73"/>
<keyword evidence="8 10" id="KW-0333">Golgi apparatus</keyword>